<dbReference type="InterPro" id="IPR001715">
    <property type="entry name" value="CH_dom"/>
</dbReference>
<feature type="compositionally biased region" description="Polar residues" evidence="2">
    <location>
        <begin position="1"/>
        <end position="12"/>
    </location>
</feature>
<dbReference type="InterPro" id="IPR036872">
    <property type="entry name" value="CH_dom_sf"/>
</dbReference>
<dbReference type="EMBL" id="LLXJ01000881">
    <property type="protein sequence ID" value="PKC05415.1"/>
    <property type="molecule type" value="Genomic_DNA"/>
</dbReference>
<feature type="coiled-coil region" evidence="1">
    <location>
        <begin position="1050"/>
        <end position="1077"/>
    </location>
</feature>
<dbReference type="GO" id="GO:0005096">
    <property type="term" value="F:GTPase activator activity"/>
    <property type="evidence" value="ECO:0007669"/>
    <property type="project" value="TreeGrafter"/>
</dbReference>
<dbReference type="SUPFAM" id="SSF48350">
    <property type="entry name" value="GTPase activation domain, GAP"/>
    <property type="match status" value="1"/>
</dbReference>
<dbReference type="InterPro" id="IPR000048">
    <property type="entry name" value="IQ_motif_EF-hand-BS"/>
</dbReference>
<dbReference type="SMART" id="SM00015">
    <property type="entry name" value="IQ"/>
    <property type="match status" value="3"/>
</dbReference>
<feature type="domain" description="Ras-GAP" evidence="3">
    <location>
        <begin position="541"/>
        <end position="769"/>
    </location>
</feature>
<dbReference type="InterPro" id="IPR000593">
    <property type="entry name" value="RasGAP_C"/>
</dbReference>
<dbReference type="Gene3D" id="1.20.5.190">
    <property type="match status" value="1"/>
</dbReference>
<dbReference type="Pfam" id="PF00616">
    <property type="entry name" value="RasGAP"/>
    <property type="match status" value="1"/>
</dbReference>
<dbReference type="PROSITE" id="PS50096">
    <property type="entry name" value="IQ"/>
    <property type="match status" value="3"/>
</dbReference>
<dbReference type="VEuPathDB" id="FungiDB:RhiirA1_528947"/>
<keyword evidence="1" id="KW-0175">Coiled coil</keyword>
<accession>A0A2I1EXS4</accession>
<dbReference type="Pfam" id="PF00307">
    <property type="entry name" value="CH"/>
    <property type="match status" value="1"/>
</dbReference>
<dbReference type="Gene3D" id="1.10.506.10">
    <property type="entry name" value="GTPase Activation - p120gap, domain 1"/>
    <property type="match status" value="1"/>
</dbReference>
<feature type="region of interest" description="Disordered" evidence="2">
    <location>
        <begin position="1"/>
        <end position="27"/>
    </location>
</feature>
<evidence type="ECO:0000259" key="3">
    <source>
        <dbReference type="PROSITE" id="PS50018"/>
    </source>
</evidence>
<reference evidence="5" key="3">
    <citation type="submission" date="2020-05" db="EMBL/GenBank/DDBJ databases">
        <authorList>
            <person name="Rincon C."/>
            <person name="Sanders R I."/>
            <person name="Robbins C."/>
            <person name="Chaturvedi A."/>
        </authorList>
    </citation>
    <scope>NUCLEOTIDE SEQUENCE</scope>
    <source>
        <strain evidence="5">CHB12</strain>
    </source>
</reference>
<dbReference type="GO" id="GO:0051015">
    <property type="term" value="F:actin filament binding"/>
    <property type="evidence" value="ECO:0007669"/>
    <property type="project" value="TreeGrafter"/>
</dbReference>
<dbReference type="SUPFAM" id="SSF143885">
    <property type="entry name" value="RGC domain-like"/>
    <property type="match status" value="1"/>
</dbReference>
<feature type="compositionally biased region" description="Basic and acidic residues" evidence="2">
    <location>
        <begin position="14"/>
        <end position="24"/>
    </location>
</feature>
<dbReference type="GO" id="GO:0110085">
    <property type="term" value="C:mitotic actomyosin contractile ring"/>
    <property type="evidence" value="ECO:0007669"/>
    <property type="project" value="TreeGrafter"/>
</dbReference>
<dbReference type="VEuPathDB" id="FungiDB:RhiirFUN_000977"/>
<reference evidence="6 7" key="1">
    <citation type="submission" date="2016-04" db="EMBL/GenBank/DDBJ databases">
        <title>Genome analyses suggest a sexual origin of heterokaryosis in a supposedly ancient asexual fungus.</title>
        <authorList>
            <person name="Ropars J."/>
            <person name="Sedzielewska K."/>
            <person name="Noel J."/>
            <person name="Charron P."/>
            <person name="Farinelli L."/>
            <person name="Marton T."/>
            <person name="Kruger M."/>
            <person name="Pelin A."/>
            <person name="Brachmann A."/>
            <person name="Corradi N."/>
        </authorList>
    </citation>
    <scope>NUCLEOTIDE SEQUENCE [LARGE SCALE GENOMIC DNA]</scope>
    <source>
        <strain evidence="6 7">A5</strain>
    </source>
</reference>
<dbReference type="OrthoDB" id="775356at2759"/>
<evidence type="ECO:0000256" key="2">
    <source>
        <dbReference type="SAM" id="MobiDB-lite"/>
    </source>
</evidence>
<evidence type="ECO:0000313" key="7">
    <source>
        <dbReference type="Proteomes" id="UP000232722"/>
    </source>
</evidence>
<dbReference type="CDD" id="cd21206">
    <property type="entry name" value="CH_IQGAP"/>
    <property type="match status" value="1"/>
</dbReference>
<dbReference type="InterPro" id="IPR001936">
    <property type="entry name" value="RasGAP_dom"/>
</dbReference>
<dbReference type="PANTHER" id="PTHR14149">
    <property type="entry name" value="RAS GTPASE-ACTIVATING PROTEIN WITH IQ MOTIF"/>
    <property type="match status" value="1"/>
</dbReference>
<feature type="domain" description="Calponin-homology (CH)" evidence="4">
    <location>
        <begin position="93"/>
        <end position="199"/>
    </location>
</feature>
<dbReference type="SMART" id="SM00033">
    <property type="entry name" value="CH"/>
    <property type="match status" value="1"/>
</dbReference>
<dbReference type="Gene3D" id="1.10.418.10">
    <property type="entry name" value="Calponin-like domain"/>
    <property type="match status" value="1"/>
</dbReference>
<feature type="compositionally biased region" description="Low complexity" evidence="2">
    <location>
        <begin position="972"/>
        <end position="990"/>
    </location>
</feature>
<organism evidence="6 7">
    <name type="scientific">Rhizophagus irregularis</name>
    <dbReference type="NCBI Taxonomy" id="588596"/>
    <lineage>
        <taxon>Eukaryota</taxon>
        <taxon>Fungi</taxon>
        <taxon>Fungi incertae sedis</taxon>
        <taxon>Mucoromycota</taxon>
        <taxon>Glomeromycotina</taxon>
        <taxon>Glomeromycetes</taxon>
        <taxon>Glomerales</taxon>
        <taxon>Glomeraceae</taxon>
        <taxon>Rhizophagus</taxon>
    </lineage>
</organism>
<dbReference type="Proteomes" id="UP000232722">
    <property type="component" value="Unassembled WGS sequence"/>
</dbReference>
<dbReference type="Pfam" id="PF03836">
    <property type="entry name" value="RasGAP_C"/>
    <property type="match status" value="1"/>
</dbReference>
<dbReference type="PROSITE" id="PS50018">
    <property type="entry name" value="RAS_GTPASE_ACTIV_2"/>
    <property type="match status" value="1"/>
</dbReference>
<dbReference type="CDD" id="cd05127">
    <property type="entry name" value="RasGAP_IQGAP_like"/>
    <property type="match status" value="1"/>
</dbReference>
<feature type="region of interest" description="Disordered" evidence="2">
    <location>
        <begin position="972"/>
        <end position="993"/>
    </location>
</feature>
<evidence type="ECO:0000256" key="1">
    <source>
        <dbReference type="SAM" id="Coils"/>
    </source>
</evidence>
<reference evidence="6 7" key="2">
    <citation type="submission" date="2017-09" db="EMBL/GenBank/DDBJ databases">
        <title>Extensive intraspecific genome diversity in a model arbuscular mycorrhizal fungus.</title>
        <authorList>
            <person name="Chen E.C."/>
            <person name="Morin E."/>
            <person name="Beaudet D."/>
            <person name="Noel J."/>
            <person name="Ndikumana S."/>
            <person name="Charron P."/>
            <person name="St-Onge C."/>
            <person name="Giorgi J."/>
            <person name="Grigoriev I.V."/>
            <person name="Roux C."/>
            <person name="Martin F.M."/>
            <person name="Corradi N."/>
        </authorList>
    </citation>
    <scope>NUCLEOTIDE SEQUENCE [LARGE SCALE GENOMIC DNA]</scope>
    <source>
        <strain evidence="6 7">A5</strain>
    </source>
</reference>
<proteinExistence type="predicted"/>
<dbReference type="Gene3D" id="4.10.270.10">
    <property type="entry name" value="Myosin, subunit A"/>
    <property type="match status" value="1"/>
</dbReference>
<dbReference type="Pfam" id="PF00612">
    <property type="entry name" value="IQ"/>
    <property type="match status" value="3"/>
</dbReference>
<dbReference type="VEuPathDB" id="FungiDB:FUN_022884"/>
<name>A0A2I1EXS4_9GLOM</name>
<dbReference type="PANTHER" id="PTHR14149:SF14">
    <property type="entry name" value="CALPONIN-HOMOLOGY (CH) DOMAIN-CONTAINING PROTEIN"/>
    <property type="match status" value="1"/>
</dbReference>
<evidence type="ECO:0000313" key="6">
    <source>
        <dbReference type="EMBL" id="PKC05415.1"/>
    </source>
</evidence>
<evidence type="ECO:0000259" key="4">
    <source>
        <dbReference type="PROSITE" id="PS50021"/>
    </source>
</evidence>
<dbReference type="GO" id="GO:0005516">
    <property type="term" value="F:calmodulin binding"/>
    <property type="evidence" value="ECO:0007669"/>
    <property type="project" value="TreeGrafter"/>
</dbReference>
<dbReference type="SUPFAM" id="SSF47576">
    <property type="entry name" value="Calponin-homology domain, CH-domain"/>
    <property type="match status" value="1"/>
</dbReference>
<dbReference type="PROSITE" id="PS50021">
    <property type="entry name" value="CH"/>
    <property type="match status" value="1"/>
</dbReference>
<gene>
    <name evidence="5" type="ORF">CHRIB12_LOCUS23803</name>
    <name evidence="6" type="ORF">RhiirA5_502116</name>
</gene>
<dbReference type="SMART" id="SM00323">
    <property type="entry name" value="RasGAP"/>
    <property type="match status" value="1"/>
</dbReference>
<sequence>MSNSNGTPQYANKVSREPITRDASKSAVAEIRRLSSMSGKKDLSDLQIPTITENAEDVTGLKGRIRLQKMDERKNSRNWMDQQRKNLQAYEYLCHIGEAKEWIEACIAEEIDPIVTLEESLRNGIALAKLSKSFEPSVVKKIFMSPKLQFRHSDNINFFFAAIQKVGLPKIFWFELTDLYEKKNIPKVIYCIHALSHLLSRRGLTPRIRNLVGKLEFTDEQLHTTQRGLDASGIVMPSFANVGIALAAELNEPILETGEPQEPQEPQETEEERQARYWEENKNALVKCQSYARTHLARKELLNRRALHEYSLPIIIALQSQCRGWLVRREWNQRLKELEKLERWIIKLQSLCRGVLARKRFKDKRDYFQKNIDKIVKIQSLYRAKHAGDAYRSLTMGSNPPVGTIKNFIHLLNDSDFDFEEEIELERLRQAVIQRIRENNQSEDLLNQLDIKIALLVKNRITLDEVIAVANSKKRNRRISQLNSISGPFSLKSLDKESRRRLELYQQLFYLLQTQPIYLAKLFFILNKLGFPEKTKKLVEGVVLTLFGYAQNAREEYLLLKLFQKSMMEELENIDSLQEFLRGNFMFMKLVVHYNRGAKERKFLRDLLGPLVKQVMGDEYMDLESDPLIIYKTLINAEELRTGQPSKRPIEITQQEALNDPETRTVFIHHLQRLRKETDTFLTSIANNIEKMPYGIRYIARELKKALMSKFCNEPEDNVIKVVGHLIYYRYLNPAIVAPEGFDVIETVVSPMQRKNLAEISKMLNQISVGKLFTEDNMYLQPLNEYVQYAANKFSIFFKSVTEIEDAEIHFGIDEFDDLTRTNKPIIYISPHEVFSMHDLLLQRLDSISLDSNDLIRQILHDLGDAPPTDEHDNSDANTIALTLTSRLSLDKMKEPDSEIKHVFVKTKRYVLSIMKVQNGKNLLDILVKSVTLQDEQIYKEICKADQEKRIKHNQNFNNRVNVAGGFNSVSRSNSNSTTFSNYSNTSGGNESNGDNYLNDISKMTFLDLKKVTLQNILKLESEKKVTRQNNYQDILNSIAVDIRNKHRRRVQRQKELKQLRQTLLNLDEKRAHLDEQIKTYNDHIDVCMQQLSTKKGKKSRLVLPFTRQYFHIRELQKSGRVPQFGSFKYTAQRLHEKGVLISITGYSTFDKISFTISSDEIGIFKIEASYAGISVPGANMELRLEDLLQCQFNNIQVMTLFDGIAKVNVNLLIFLINKKFFV</sequence>
<evidence type="ECO:0000313" key="5">
    <source>
        <dbReference type="EMBL" id="CAB5395366.1"/>
    </source>
</evidence>
<dbReference type="EMBL" id="CAGKOT010000098">
    <property type="protein sequence ID" value="CAB5395366.1"/>
    <property type="molecule type" value="Genomic_DNA"/>
</dbReference>
<comment type="caution">
    <text evidence="6">The sequence shown here is derived from an EMBL/GenBank/DDBJ whole genome shotgun (WGS) entry which is preliminary data.</text>
</comment>
<dbReference type="GO" id="GO:1903479">
    <property type="term" value="P:mitotic actomyosin contractile ring assembly actin filament organization"/>
    <property type="evidence" value="ECO:0007669"/>
    <property type="project" value="TreeGrafter"/>
</dbReference>
<dbReference type="InterPro" id="IPR008936">
    <property type="entry name" value="Rho_GTPase_activation_prot"/>
</dbReference>
<dbReference type="FunFam" id="1.10.506.10:FF:000004">
    <property type="entry name" value="IQ motif containing GTPase activating protein 1"/>
    <property type="match status" value="1"/>
</dbReference>
<evidence type="ECO:0008006" key="8">
    <source>
        <dbReference type="Google" id="ProtNLM"/>
    </source>
</evidence>
<dbReference type="Proteomes" id="UP000684084">
    <property type="component" value="Unassembled WGS sequence"/>
</dbReference>
<dbReference type="SMR" id="A0A2I1EXS4"/>
<protein>
    <recommendedName>
        <fullName evidence="8">Iqg1p</fullName>
    </recommendedName>
</protein>
<dbReference type="AlphaFoldDB" id="A0A2I1EXS4"/>